<keyword evidence="1" id="KW-0949">S-adenosyl-L-methionine</keyword>
<dbReference type="Gene3D" id="2.40.30.70">
    <property type="entry name" value="YaeB-like"/>
    <property type="match status" value="1"/>
</dbReference>
<dbReference type="PANTHER" id="PTHR12818">
    <property type="entry name" value="TRNA (ADENINE(37)-N6)-METHYLTRANSFERASE"/>
    <property type="match status" value="1"/>
</dbReference>
<name>A0AAW6U261_9BACT</name>
<comment type="similarity">
    <text evidence="2">Belongs to the tRNA methyltransferase O family.</text>
</comment>
<evidence type="ECO:0000313" key="5">
    <source>
        <dbReference type="Proteomes" id="UP001431776"/>
    </source>
</evidence>
<dbReference type="EMBL" id="JASCXX010000009">
    <property type="protein sequence ID" value="MDI6449293.1"/>
    <property type="molecule type" value="Genomic_DNA"/>
</dbReference>
<protein>
    <submittedName>
        <fullName evidence="4">tRNA (N6-threonylcarbamoyladenosine(37)-N6)-methyltransferase TrmO</fullName>
    </submittedName>
</protein>
<dbReference type="Proteomes" id="UP001431776">
    <property type="component" value="Unassembled WGS sequence"/>
</dbReference>
<organism evidence="4 5">
    <name type="scientific">Anaerobaca lacustris</name>
    <dbReference type="NCBI Taxonomy" id="3044600"/>
    <lineage>
        <taxon>Bacteria</taxon>
        <taxon>Pseudomonadati</taxon>
        <taxon>Planctomycetota</taxon>
        <taxon>Phycisphaerae</taxon>
        <taxon>Sedimentisphaerales</taxon>
        <taxon>Anaerobacaceae</taxon>
        <taxon>Anaerobaca</taxon>
    </lineage>
</organism>
<gene>
    <name evidence="4" type="primary">tsaA</name>
    <name evidence="4" type="ORF">QJ522_09590</name>
</gene>
<evidence type="ECO:0000256" key="2">
    <source>
        <dbReference type="ARBA" id="ARBA00033753"/>
    </source>
</evidence>
<dbReference type="NCBIfam" id="TIGR00104">
    <property type="entry name" value="tRNA_TsaA"/>
    <property type="match status" value="1"/>
</dbReference>
<proteinExistence type="inferred from homology"/>
<evidence type="ECO:0000313" key="4">
    <source>
        <dbReference type="EMBL" id="MDI6449293.1"/>
    </source>
</evidence>
<dbReference type="InterPro" id="IPR036413">
    <property type="entry name" value="YaeB-like_sf"/>
</dbReference>
<sequence length="165" mass="18442">MTAEMASLVYTPIGVIRSEHHEPEKTPIQPVYARGCSGRAEILPQYAEGLKDLDGFSHLLLLYHFHRAGKPLLTVVPFTDDQPRGLFSTRSPRRPNPIGLSLVRLLRIEGATLHLSDVDILDGTPLLDIKPYIPRFERVDDASAGWTATVDEETARQRGRRGYGE</sequence>
<dbReference type="PROSITE" id="PS51668">
    <property type="entry name" value="TSAA_2"/>
    <property type="match status" value="1"/>
</dbReference>
<dbReference type="AlphaFoldDB" id="A0AAW6U261"/>
<dbReference type="CDD" id="cd09281">
    <property type="entry name" value="UPF0066"/>
    <property type="match status" value="1"/>
</dbReference>
<keyword evidence="5" id="KW-1185">Reference proteome</keyword>
<dbReference type="InterPro" id="IPR036414">
    <property type="entry name" value="YaeB_N_sf"/>
</dbReference>
<feature type="domain" description="TsaA-like" evidence="3">
    <location>
        <begin position="10"/>
        <end position="141"/>
    </location>
</feature>
<comment type="caution">
    <text evidence="4">The sequence shown here is derived from an EMBL/GenBank/DDBJ whole genome shotgun (WGS) entry which is preliminary data.</text>
</comment>
<dbReference type="InterPro" id="IPR023370">
    <property type="entry name" value="TrmO-like_N"/>
</dbReference>
<dbReference type="SUPFAM" id="SSF118196">
    <property type="entry name" value="YaeB-like"/>
    <property type="match status" value="1"/>
</dbReference>
<reference evidence="4" key="1">
    <citation type="submission" date="2023-05" db="EMBL/GenBank/DDBJ databases">
        <title>Anaerotaeda fermentans gen. nov., sp. nov., a novel anaerobic planctomycete of the new family within the order Sedimentisphaerales isolated from Taman Peninsula, Russia.</title>
        <authorList>
            <person name="Khomyakova M.A."/>
            <person name="Merkel A.Y."/>
            <person name="Slobodkin A.I."/>
        </authorList>
    </citation>
    <scope>NUCLEOTIDE SEQUENCE</scope>
    <source>
        <strain evidence="4">M17dextr</strain>
    </source>
</reference>
<dbReference type="PANTHER" id="PTHR12818:SF0">
    <property type="entry name" value="TRNA (ADENINE(37)-N6)-METHYLTRANSFERASE"/>
    <property type="match status" value="1"/>
</dbReference>
<dbReference type="RefSeq" id="WP_349244699.1">
    <property type="nucleotide sequence ID" value="NZ_JASCXX010000009.1"/>
</dbReference>
<evidence type="ECO:0000259" key="3">
    <source>
        <dbReference type="PROSITE" id="PS51668"/>
    </source>
</evidence>
<dbReference type="InterPro" id="IPR040372">
    <property type="entry name" value="YaeB-like"/>
</dbReference>
<dbReference type="Pfam" id="PF01980">
    <property type="entry name" value="TrmO_N"/>
    <property type="match status" value="1"/>
</dbReference>
<evidence type="ECO:0000256" key="1">
    <source>
        <dbReference type="ARBA" id="ARBA00022691"/>
    </source>
</evidence>
<accession>A0AAW6U261</accession>